<reference evidence="2 3" key="1">
    <citation type="submission" date="2023-07" db="EMBL/GenBank/DDBJ databases">
        <title>Genomic Encyclopedia of Type Strains, Phase IV (KMG-IV): sequencing the most valuable type-strain genomes for metagenomic binning, comparative biology and taxonomic classification.</title>
        <authorList>
            <person name="Goeker M."/>
        </authorList>
    </citation>
    <scope>NUCLEOTIDE SEQUENCE [LARGE SCALE GENOMIC DNA]</scope>
    <source>
        <strain evidence="2 3">DSM 1400</strain>
    </source>
</reference>
<proteinExistence type="predicted"/>
<sequence length="46" mass="5152">MSKSAFKKNRASSKHVEINKPNSSKDKKGNKKIPSGYENFEGEPID</sequence>
<dbReference type="EMBL" id="JAUSWN010000006">
    <property type="protein sequence ID" value="MDQ0479192.1"/>
    <property type="molecule type" value="Genomic_DNA"/>
</dbReference>
<feature type="compositionally biased region" description="Basic residues" evidence="1">
    <location>
        <begin position="1"/>
        <end position="13"/>
    </location>
</feature>
<evidence type="ECO:0000313" key="3">
    <source>
        <dbReference type="Proteomes" id="UP001224418"/>
    </source>
</evidence>
<dbReference type="RefSeq" id="WP_162630357.1">
    <property type="nucleotide sequence ID" value="NZ_BAAACJ010000012.1"/>
</dbReference>
<protein>
    <submittedName>
        <fullName evidence="2">Uncharacterized protein</fullName>
    </submittedName>
</protein>
<dbReference type="Proteomes" id="UP001224418">
    <property type="component" value="Unassembled WGS sequence"/>
</dbReference>
<keyword evidence="3" id="KW-1185">Reference proteome</keyword>
<evidence type="ECO:0000313" key="2">
    <source>
        <dbReference type="EMBL" id="MDQ0479192.1"/>
    </source>
</evidence>
<accession>A0ABU0JQ23</accession>
<organism evidence="2 3">
    <name type="scientific">Hathewaya limosa</name>
    <name type="common">Clostridium limosum</name>
    <dbReference type="NCBI Taxonomy" id="1536"/>
    <lineage>
        <taxon>Bacteria</taxon>
        <taxon>Bacillati</taxon>
        <taxon>Bacillota</taxon>
        <taxon>Clostridia</taxon>
        <taxon>Eubacteriales</taxon>
        <taxon>Clostridiaceae</taxon>
        <taxon>Hathewaya</taxon>
    </lineage>
</organism>
<feature type="compositionally biased region" description="Basic and acidic residues" evidence="1">
    <location>
        <begin position="14"/>
        <end position="27"/>
    </location>
</feature>
<comment type="caution">
    <text evidence="2">The sequence shown here is derived from an EMBL/GenBank/DDBJ whole genome shotgun (WGS) entry which is preliminary data.</text>
</comment>
<name>A0ABU0JQ23_HATLI</name>
<evidence type="ECO:0000256" key="1">
    <source>
        <dbReference type="SAM" id="MobiDB-lite"/>
    </source>
</evidence>
<feature type="region of interest" description="Disordered" evidence="1">
    <location>
        <begin position="1"/>
        <end position="46"/>
    </location>
</feature>
<gene>
    <name evidence="2" type="ORF">QOZ93_000932</name>
</gene>